<reference evidence="8" key="1">
    <citation type="submission" date="2020-09" db="EMBL/GenBank/DDBJ databases">
        <title>Whole genome shotgun sequence of Streptomyces xanthophaeus NBRC 12829.</title>
        <authorList>
            <person name="Komaki H."/>
            <person name="Tamura T."/>
        </authorList>
    </citation>
    <scope>NUCLEOTIDE SEQUENCE</scope>
    <source>
        <strain evidence="8">NBRC 12829</strain>
    </source>
</reference>
<name>A0A919GRY6_9ACTN</name>
<dbReference type="GO" id="GO:0003677">
    <property type="term" value="F:DNA binding"/>
    <property type="evidence" value="ECO:0007669"/>
    <property type="project" value="UniProtKB-UniRule"/>
</dbReference>
<dbReference type="GO" id="GO:0006355">
    <property type="term" value="P:regulation of DNA-templated transcription"/>
    <property type="evidence" value="ECO:0007669"/>
    <property type="project" value="InterPro"/>
</dbReference>
<dbReference type="InterPro" id="IPR011990">
    <property type="entry name" value="TPR-like_helical_dom_sf"/>
</dbReference>
<dbReference type="Gene3D" id="1.25.40.10">
    <property type="entry name" value="Tetratricopeptide repeat domain"/>
    <property type="match status" value="1"/>
</dbReference>
<dbReference type="CDD" id="cd15831">
    <property type="entry name" value="BTAD"/>
    <property type="match status" value="1"/>
</dbReference>
<sequence length="262" mass="28571">MICTPTSLKRRALLTLLLLHANRRFPICTLIGELWDGRPPPSAVATVQMYVSGLRRVLDPGHSRAGGDARRHPLLLTDGNGYLLRVRPGELDLDRFRTTAGLGRELRAAGDCAAAARSFHQALALWRGTPPGDLGQSCLPAHYTVRLEEERLALVHDRIGADICSGRAREVVGELEELCARHALREDFHEQLMLALAAAGRSAEALNAYARARRTLVENTGVEPGPGLRSAQQALLSGARPDNARHDRCRPARVLREAALDG</sequence>
<dbReference type="AlphaFoldDB" id="A0A919GRY6"/>
<keyword evidence="3" id="KW-0805">Transcription regulation</keyword>
<dbReference type="PANTHER" id="PTHR35807">
    <property type="entry name" value="TRANSCRIPTIONAL REGULATOR REDD-RELATED"/>
    <property type="match status" value="1"/>
</dbReference>
<dbReference type="SUPFAM" id="SSF48452">
    <property type="entry name" value="TPR-like"/>
    <property type="match status" value="1"/>
</dbReference>
<dbReference type="Pfam" id="PF03704">
    <property type="entry name" value="BTAD"/>
    <property type="match status" value="1"/>
</dbReference>
<keyword evidence="9" id="KW-1185">Reference proteome</keyword>
<dbReference type="PROSITE" id="PS51755">
    <property type="entry name" value="OMPR_PHOB"/>
    <property type="match status" value="1"/>
</dbReference>
<dbReference type="InterPro" id="IPR016032">
    <property type="entry name" value="Sig_transdc_resp-reg_C-effctor"/>
</dbReference>
<protein>
    <recommendedName>
        <fullName evidence="7">OmpR/PhoB-type domain-containing protein</fullName>
    </recommendedName>
</protein>
<dbReference type="SMART" id="SM01043">
    <property type="entry name" value="BTAD"/>
    <property type="match status" value="1"/>
</dbReference>
<feature type="domain" description="OmpR/PhoB-type" evidence="7">
    <location>
        <begin position="1"/>
        <end position="86"/>
    </location>
</feature>
<evidence type="ECO:0000313" key="9">
    <source>
        <dbReference type="Proteomes" id="UP000600026"/>
    </source>
</evidence>
<keyword evidence="4 6" id="KW-0238">DNA-binding</keyword>
<keyword evidence="5" id="KW-0804">Transcription</keyword>
<comment type="similarity">
    <text evidence="1">Belongs to the AfsR/DnrI/RedD regulatory family.</text>
</comment>
<dbReference type="SUPFAM" id="SSF46894">
    <property type="entry name" value="C-terminal effector domain of the bipartite response regulators"/>
    <property type="match status" value="1"/>
</dbReference>
<dbReference type="PANTHER" id="PTHR35807:SF1">
    <property type="entry name" value="TRANSCRIPTIONAL REGULATOR REDD"/>
    <property type="match status" value="1"/>
</dbReference>
<organism evidence="8 9">
    <name type="scientific">Streptomyces xanthophaeus</name>
    <dbReference type="NCBI Taxonomy" id="67385"/>
    <lineage>
        <taxon>Bacteria</taxon>
        <taxon>Bacillati</taxon>
        <taxon>Actinomycetota</taxon>
        <taxon>Actinomycetes</taxon>
        <taxon>Kitasatosporales</taxon>
        <taxon>Streptomycetaceae</taxon>
        <taxon>Streptomyces</taxon>
    </lineage>
</organism>
<comment type="caution">
    <text evidence="8">The sequence shown here is derived from an EMBL/GenBank/DDBJ whole genome shotgun (WGS) entry which is preliminary data.</text>
</comment>
<dbReference type="Gene3D" id="1.10.10.10">
    <property type="entry name" value="Winged helix-like DNA-binding domain superfamily/Winged helix DNA-binding domain"/>
    <property type="match status" value="1"/>
</dbReference>
<dbReference type="SMART" id="SM00862">
    <property type="entry name" value="Trans_reg_C"/>
    <property type="match status" value="1"/>
</dbReference>
<dbReference type="InterPro" id="IPR001867">
    <property type="entry name" value="OmpR/PhoB-type_DNA-bd"/>
</dbReference>
<dbReference type="Pfam" id="PF00486">
    <property type="entry name" value="Trans_reg_C"/>
    <property type="match status" value="1"/>
</dbReference>
<dbReference type="InterPro" id="IPR036388">
    <property type="entry name" value="WH-like_DNA-bd_sf"/>
</dbReference>
<evidence type="ECO:0000256" key="3">
    <source>
        <dbReference type="ARBA" id="ARBA00023015"/>
    </source>
</evidence>
<keyword evidence="2" id="KW-0902">Two-component regulatory system</keyword>
<evidence type="ECO:0000256" key="6">
    <source>
        <dbReference type="PROSITE-ProRule" id="PRU01091"/>
    </source>
</evidence>
<feature type="DNA-binding region" description="OmpR/PhoB-type" evidence="6">
    <location>
        <begin position="1"/>
        <end position="86"/>
    </location>
</feature>
<evidence type="ECO:0000259" key="7">
    <source>
        <dbReference type="PROSITE" id="PS51755"/>
    </source>
</evidence>
<evidence type="ECO:0000256" key="2">
    <source>
        <dbReference type="ARBA" id="ARBA00023012"/>
    </source>
</evidence>
<dbReference type="RefSeq" id="WP_051902461.1">
    <property type="nucleotide sequence ID" value="NZ_BNEE01000002.1"/>
</dbReference>
<evidence type="ECO:0000256" key="4">
    <source>
        <dbReference type="ARBA" id="ARBA00023125"/>
    </source>
</evidence>
<proteinExistence type="inferred from homology"/>
<dbReference type="InterPro" id="IPR005158">
    <property type="entry name" value="BTAD"/>
</dbReference>
<accession>A0A919GRY6</accession>
<evidence type="ECO:0000256" key="5">
    <source>
        <dbReference type="ARBA" id="ARBA00023163"/>
    </source>
</evidence>
<dbReference type="EMBL" id="BNEE01000002">
    <property type="protein sequence ID" value="GHI82755.1"/>
    <property type="molecule type" value="Genomic_DNA"/>
</dbReference>
<dbReference type="Proteomes" id="UP000600026">
    <property type="component" value="Unassembled WGS sequence"/>
</dbReference>
<gene>
    <name evidence="8" type="ORF">Sxan_01190</name>
</gene>
<evidence type="ECO:0000313" key="8">
    <source>
        <dbReference type="EMBL" id="GHI82755.1"/>
    </source>
</evidence>
<dbReference type="InterPro" id="IPR051677">
    <property type="entry name" value="AfsR-DnrI-RedD_regulator"/>
</dbReference>
<evidence type="ECO:0000256" key="1">
    <source>
        <dbReference type="ARBA" id="ARBA00005820"/>
    </source>
</evidence>
<dbReference type="GO" id="GO:0000160">
    <property type="term" value="P:phosphorelay signal transduction system"/>
    <property type="evidence" value="ECO:0007669"/>
    <property type="project" value="UniProtKB-KW"/>
</dbReference>